<evidence type="ECO:0000313" key="3">
    <source>
        <dbReference type="Proteomes" id="UP000579812"/>
    </source>
</evidence>
<feature type="domain" description="Immunoglobulin" evidence="1">
    <location>
        <begin position="134"/>
        <end position="236"/>
    </location>
</feature>
<dbReference type="PANTHER" id="PTHR21063:SF4">
    <property type="entry name" value="CD48 ANTIGEN-RELATED"/>
    <property type="match status" value="1"/>
</dbReference>
<dbReference type="Gene3D" id="2.60.40.10">
    <property type="entry name" value="Immunoglobulins"/>
    <property type="match status" value="4"/>
</dbReference>
<accession>A0A7J6BQK2</accession>
<keyword evidence="3" id="KW-1185">Reference proteome</keyword>
<dbReference type="SMART" id="SM00409">
    <property type="entry name" value="IG"/>
    <property type="match status" value="4"/>
</dbReference>
<dbReference type="PANTHER" id="PTHR21063">
    <property type="entry name" value="LFA-3"/>
    <property type="match status" value="1"/>
</dbReference>
<dbReference type="AlphaFoldDB" id="A0A7J6BQK2"/>
<comment type="caution">
    <text evidence="2">The sequence shown here is derived from an EMBL/GenBank/DDBJ whole genome shotgun (WGS) entry which is preliminary data.</text>
</comment>
<evidence type="ECO:0000313" key="2">
    <source>
        <dbReference type="EMBL" id="KAF4097289.1"/>
    </source>
</evidence>
<dbReference type="SUPFAM" id="SSF48726">
    <property type="entry name" value="Immunoglobulin"/>
    <property type="match status" value="4"/>
</dbReference>
<sequence>MLEKNVNVCVYIAFAFLVHGESDVGTDRISVIEGDSVTLRTDVTMTQQGRIKWYFSDTRIAQIIGHISSCTDVQCEYADGRFRGRLKLDHQTGSLTITNTTTTDSGLYKVFINSSEKIFNVSVCGVSAAEQDEIKRKSVKEGESVTLDTLKVKTLNGSMTWYFNETLIAEITGDQSKICTDDQCRERFRDRLKLDQFGSLIITNSRTTDSGLYKLQIKSSGNSVSITSMSFIVSVNGFLSVDADNVSVSVMEGDSVTLLTHVKINQQERMKWYFNGVRIAQIIDNKRKICTDDQCDERFRDRLQLDHQTGSLTITNTRTTHSGLYKLLSSSSSIEVIFSVSVHGVRDEQHEKKRKSVKEGESVTLDPGVTKKPNYVMWYFHGTLIAEIKGDLSKICEDVQCDERFRDRLKLDHQTGSLTITDTRTTDSGLYKVEISSHKHHHCHGRCTVTSLKNFHVDVAGSARSSAVRAAVIGSVLMAAVAAVGLI</sequence>
<dbReference type="InterPro" id="IPR003599">
    <property type="entry name" value="Ig_sub"/>
</dbReference>
<dbReference type="Pfam" id="PF07686">
    <property type="entry name" value="V-set"/>
    <property type="match status" value="2"/>
</dbReference>
<organism evidence="2 3">
    <name type="scientific">Onychostoma macrolepis</name>
    <dbReference type="NCBI Taxonomy" id="369639"/>
    <lineage>
        <taxon>Eukaryota</taxon>
        <taxon>Metazoa</taxon>
        <taxon>Chordata</taxon>
        <taxon>Craniata</taxon>
        <taxon>Vertebrata</taxon>
        <taxon>Euteleostomi</taxon>
        <taxon>Actinopterygii</taxon>
        <taxon>Neopterygii</taxon>
        <taxon>Teleostei</taxon>
        <taxon>Ostariophysi</taxon>
        <taxon>Cypriniformes</taxon>
        <taxon>Cyprinidae</taxon>
        <taxon>Acrossocheilinae</taxon>
        <taxon>Onychostoma</taxon>
    </lineage>
</organism>
<reference evidence="2 3" key="1">
    <citation type="submission" date="2020-04" db="EMBL/GenBank/DDBJ databases">
        <title>Chromosome-level genome assembly of a cyprinid fish Onychostoma macrolepis by integration of Nanopore Sequencing, Bionano and Hi-C technology.</title>
        <authorList>
            <person name="Wang D."/>
        </authorList>
    </citation>
    <scope>NUCLEOTIDE SEQUENCE [LARGE SCALE GENOMIC DNA]</scope>
    <source>
        <strain evidence="2">SWU-2019</strain>
        <tissue evidence="2">Muscle</tissue>
    </source>
</reference>
<dbReference type="Proteomes" id="UP000579812">
    <property type="component" value="Unassembled WGS sequence"/>
</dbReference>
<dbReference type="EMBL" id="JAAMOB010000022">
    <property type="protein sequence ID" value="KAF4097289.1"/>
    <property type="molecule type" value="Genomic_DNA"/>
</dbReference>
<feature type="domain" description="Immunoglobulin" evidence="1">
    <location>
        <begin position="245"/>
        <end position="343"/>
    </location>
</feature>
<proteinExistence type="predicted"/>
<feature type="domain" description="Immunoglobulin" evidence="1">
    <location>
        <begin position="352"/>
        <end position="450"/>
    </location>
</feature>
<dbReference type="InterPro" id="IPR036179">
    <property type="entry name" value="Ig-like_dom_sf"/>
</dbReference>
<feature type="domain" description="Immunoglobulin" evidence="1">
    <location>
        <begin position="26"/>
        <end position="124"/>
    </location>
</feature>
<evidence type="ECO:0000259" key="1">
    <source>
        <dbReference type="SMART" id="SM00409"/>
    </source>
</evidence>
<dbReference type="InterPro" id="IPR013106">
    <property type="entry name" value="Ig_V-set"/>
</dbReference>
<dbReference type="InterPro" id="IPR013783">
    <property type="entry name" value="Ig-like_fold"/>
</dbReference>
<name>A0A7J6BQK2_9TELE</name>
<protein>
    <recommendedName>
        <fullName evidence="1">Immunoglobulin domain-containing protein</fullName>
    </recommendedName>
</protein>
<gene>
    <name evidence="2" type="ORF">G5714_021297</name>
</gene>